<accession>A0A1Y5SSQ8</accession>
<dbReference type="InParanoid" id="A0A1Y5SSQ8"/>
<evidence type="ECO:0000259" key="10">
    <source>
        <dbReference type="Pfam" id="PF04290"/>
    </source>
</evidence>
<evidence type="ECO:0000256" key="4">
    <source>
        <dbReference type="ARBA" id="ARBA00022519"/>
    </source>
</evidence>
<feature type="transmembrane region" description="Helical" evidence="9">
    <location>
        <begin position="93"/>
        <end position="112"/>
    </location>
</feature>
<evidence type="ECO:0000256" key="9">
    <source>
        <dbReference type="RuleBase" id="RU369079"/>
    </source>
</evidence>
<dbReference type="PANTHER" id="PTHR35011:SF4">
    <property type="entry name" value="SLL1102 PROTEIN"/>
    <property type="match status" value="1"/>
</dbReference>
<gene>
    <name evidence="11" type="ORF">OCH7691_01874</name>
</gene>
<keyword evidence="7 9" id="KW-0472">Membrane</keyword>
<feature type="transmembrane region" description="Helical" evidence="9">
    <location>
        <begin position="132"/>
        <end position="152"/>
    </location>
</feature>
<dbReference type="InterPro" id="IPR007387">
    <property type="entry name" value="TRAP_DctQ"/>
</dbReference>
<name>A0A1Y5SSQ8_9PROT</name>
<keyword evidence="3" id="KW-1003">Cell membrane</keyword>
<evidence type="ECO:0000256" key="5">
    <source>
        <dbReference type="ARBA" id="ARBA00022692"/>
    </source>
</evidence>
<dbReference type="AlphaFoldDB" id="A0A1Y5SSQ8"/>
<comment type="function">
    <text evidence="9">Part of the tripartite ATP-independent periplasmic (TRAP) transport system.</text>
</comment>
<dbReference type="Proteomes" id="UP000193200">
    <property type="component" value="Unassembled WGS sequence"/>
</dbReference>
<proteinExistence type="inferred from homology"/>
<keyword evidence="6 9" id="KW-1133">Transmembrane helix</keyword>
<evidence type="ECO:0000313" key="11">
    <source>
        <dbReference type="EMBL" id="SLN44392.1"/>
    </source>
</evidence>
<evidence type="ECO:0000256" key="8">
    <source>
        <dbReference type="ARBA" id="ARBA00038436"/>
    </source>
</evidence>
<sequence>MQNIAKLARAIDAVNGTVGRYVAWLAVVMVLVQFTVVVLRYVFGIGSLFMQESIVYMHSLLFLLGAGYTLLHNGHVRVDIFYRTAKPPSQAKVDLFGSLFLLIPVCATIWWTSFPYVWNSWAHFEGSKETSGIPLVFLLKTAILIFCALMIAQAISMIIHSILVLTGHEAPSDEEIERV</sequence>
<evidence type="ECO:0000313" key="12">
    <source>
        <dbReference type="Proteomes" id="UP000193200"/>
    </source>
</evidence>
<dbReference type="InterPro" id="IPR055348">
    <property type="entry name" value="DctQ"/>
</dbReference>
<feature type="transmembrane region" description="Helical" evidence="9">
    <location>
        <begin position="55"/>
        <end position="72"/>
    </location>
</feature>
<evidence type="ECO:0000256" key="7">
    <source>
        <dbReference type="ARBA" id="ARBA00023136"/>
    </source>
</evidence>
<keyword evidence="5 9" id="KW-0812">Transmembrane</keyword>
<evidence type="ECO:0000256" key="1">
    <source>
        <dbReference type="ARBA" id="ARBA00004429"/>
    </source>
</evidence>
<keyword evidence="12" id="KW-1185">Reference proteome</keyword>
<keyword evidence="4 9" id="KW-0997">Cell inner membrane</keyword>
<evidence type="ECO:0000256" key="6">
    <source>
        <dbReference type="ARBA" id="ARBA00022989"/>
    </source>
</evidence>
<keyword evidence="2 9" id="KW-0813">Transport</keyword>
<feature type="domain" description="Tripartite ATP-independent periplasmic transporters DctQ component" evidence="10">
    <location>
        <begin position="29"/>
        <end position="161"/>
    </location>
</feature>
<comment type="similarity">
    <text evidence="8 9">Belongs to the TRAP transporter small permease family.</text>
</comment>
<dbReference type="GO" id="GO:0022857">
    <property type="term" value="F:transmembrane transporter activity"/>
    <property type="evidence" value="ECO:0007669"/>
    <property type="project" value="UniProtKB-UniRule"/>
</dbReference>
<reference evidence="11 12" key="1">
    <citation type="submission" date="2017-03" db="EMBL/GenBank/DDBJ databases">
        <authorList>
            <person name="Afonso C.L."/>
            <person name="Miller P.J."/>
            <person name="Scott M.A."/>
            <person name="Spackman E."/>
            <person name="Goraichik I."/>
            <person name="Dimitrov K.M."/>
            <person name="Suarez D.L."/>
            <person name="Swayne D.E."/>
        </authorList>
    </citation>
    <scope>NUCLEOTIDE SEQUENCE [LARGE SCALE GENOMIC DNA]</scope>
    <source>
        <strain evidence="11 12">CECT 7691</strain>
    </source>
</reference>
<dbReference type="EMBL" id="FWFR01000001">
    <property type="protein sequence ID" value="SLN44392.1"/>
    <property type="molecule type" value="Genomic_DNA"/>
</dbReference>
<dbReference type="PANTHER" id="PTHR35011">
    <property type="entry name" value="2,3-DIKETO-L-GULONATE TRAP TRANSPORTER SMALL PERMEASE PROTEIN YIAM"/>
    <property type="match status" value="1"/>
</dbReference>
<feature type="transmembrane region" description="Helical" evidence="9">
    <location>
        <begin position="21"/>
        <end position="43"/>
    </location>
</feature>
<comment type="subcellular location">
    <subcellularLocation>
        <location evidence="1 9">Cell inner membrane</location>
        <topology evidence="1 9">Multi-pass membrane protein</topology>
    </subcellularLocation>
</comment>
<evidence type="ECO:0000256" key="3">
    <source>
        <dbReference type="ARBA" id="ARBA00022475"/>
    </source>
</evidence>
<comment type="subunit">
    <text evidence="9">The complex comprises the extracytoplasmic solute receptor protein and the two transmembrane proteins.</text>
</comment>
<protein>
    <recommendedName>
        <fullName evidence="9">TRAP transporter small permease protein</fullName>
    </recommendedName>
</protein>
<evidence type="ECO:0000256" key="2">
    <source>
        <dbReference type="ARBA" id="ARBA00022448"/>
    </source>
</evidence>
<organism evidence="11 12">
    <name type="scientific">Oceanibacterium hippocampi</name>
    <dbReference type="NCBI Taxonomy" id="745714"/>
    <lineage>
        <taxon>Bacteria</taxon>
        <taxon>Pseudomonadati</taxon>
        <taxon>Pseudomonadota</taxon>
        <taxon>Alphaproteobacteria</taxon>
        <taxon>Sneathiellales</taxon>
        <taxon>Sneathiellaceae</taxon>
        <taxon>Oceanibacterium</taxon>
    </lineage>
</organism>
<dbReference type="GO" id="GO:0005886">
    <property type="term" value="C:plasma membrane"/>
    <property type="evidence" value="ECO:0007669"/>
    <property type="project" value="UniProtKB-SubCell"/>
</dbReference>
<dbReference type="Pfam" id="PF04290">
    <property type="entry name" value="DctQ"/>
    <property type="match status" value="1"/>
</dbReference>